<keyword evidence="3" id="KW-1185">Reference proteome</keyword>
<sequence length="325" mass="35042">MLVMFVFQSDGGGWVEEMEIRPSVGQVKYVQHIGSQAQMGSGIPMVPIRSGNSGTSSPQESHAVSYQSNGLIVKISFPTTPCLENAEGFGNNRVAHGAVRWITGRDVQPEPPRLRASVWETDRVNKRHGSCLTGLFDALDTASEIAGGGGELGYASDISAFDWRTAAGATHVEGPAVPVPCSNCRSEKRTGPAQGFGAKGARTGQGRGARERVREGERGWGERRRRRRGRSERRFSGTNVSVCVKSTREPCVLTRASRRARPAAGAVRRPNDCVVCEPGEKEEEEEAYPLVLLPPLVLLHWEIGNDGEPHCACARAGASPQMGAR</sequence>
<name>A0A9N7V6A7_PLEPL</name>
<organism evidence="2 3">
    <name type="scientific">Pleuronectes platessa</name>
    <name type="common">European plaice</name>
    <dbReference type="NCBI Taxonomy" id="8262"/>
    <lineage>
        <taxon>Eukaryota</taxon>
        <taxon>Metazoa</taxon>
        <taxon>Chordata</taxon>
        <taxon>Craniata</taxon>
        <taxon>Vertebrata</taxon>
        <taxon>Euteleostomi</taxon>
        <taxon>Actinopterygii</taxon>
        <taxon>Neopterygii</taxon>
        <taxon>Teleostei</taxon>
        <taxon>Neoteleostei</taxon>
        <taxon>Acanthomorphata</taxon>
        <taxon>Carangaria</taxon>
        <taxon>Pleuronectiformes</taxon>
        <taxon>Pleuronectoidei</taxon>
        <taxon>Pleuronectidae</taxon>
        <taxon>Pleuronectes</taxon>
    </lineage>
</organism>
<protein>
    <submittedName>
        <fullName evidence="2">Uncharacterized protein</fullName>
    </submittedName>
</protein>
<dbReference type="Proteomes" id="UP001153269">
    <property type="component" value="Unassembled WGS sequence"/>
</dbReference>
<accession>A0A9N7V6A7</accession>
<proteinExistence type="predicted"/>
<gene>
    <name evidence="2" type="ORF">PLEPLA_LOCUS31493</name>
</gene>
<dbReference type="EMBL" id="CADEAL010003190">
    <property type="protein sequence ID" value="CAB1443777.1"/>
    <property type="molecule type" value="Genomic_DNA"/>
</dbReference>
<evidence type="ECO:0000313" key="3">
    <source>
        <dbReference type="Proteomes" id="UP001153269"/>
    </source>
</evidence>
<evidence type="ECO:0000256" key="1">
    <source>
        <dbReference type="SAM" id="MobiDB-lite"/>
    </source>
</evidence>
<reference evidence="2" key="1">
    <citation type="submission" date="2020-03" db="EMBL/GenBank/DDBJ databases">
        <authorList>
            <person name="Weist P."/>
        </authorList>
    </citation>
    <scope>NUCLEOTIDE SEQUENCE</scope>
</reference>
<feature type="compositionally biased region" description="Basic and acidic residues" evidence="1">
    <location>
        <begin position="208"/>
        <end position="222"/>
    </location>
</feature>
<feature type="region of interest" description="Disordered" evidence="1">
    <location>
        <begin position="188"/>
        <end position="233"/>
    </location>
</feature>
<evidence type="ECO:0000313" key="2">
    <source>
        <dbReference type="EMBL" id="CAB1443777.1"/>
    </source>
</evidence>
<dbReference type="AlphaFoldDB" id="A0A9N7V6A7"/>
<comment type="caution">
    <text evidence="2">The sequence shown here is derived from an EMBL/GenBank/DDBJ whole genome shotgun (WGS) entry which is preliminary data.</text>
</comment>